<evidence type="ECO:0000313" key="1">
    <source>
        <dbReference type="EMBL" id="RSN70438.1"/>
    </source>
</evidence>
<evidence type="ECO:0000313" key="2">
    <source>
        <dbReference type="Proteomes" id="UP000278149"/>
    </source>
</evidence>
<gene>
    <name evidence="1" type="ORF">D9Q81_01215</name>
</gene>
<accession>A0A429G9D1</accession>
<dbReference type="Proteomes" id="UP000278149">
    <property type="component" value="Unassembled WGS sequence"/>
</dbReference>
<dbReference type="AlphaFoldDB" id="A0A429G9D1"/>
<reference evidence="1 2" key="1">
    <citation type="submission" date="2018-10" db="EMBL/GenBank/DDBJ databases">
        <title>Co-occurring genomic capacity for anaerobic methane metabolism and dissimilatory sulfite reduction discovered in the Korarchaeota.</title>
        <authorList>
            <person name="Mckay L.J."/>
            <person name="Dlakic M."/>
            <person name="Fields M.W."/>
            <person name="Delmont T.O."/>
            <person name="Eren A.M."/>
            <person name="Jay Z.J."/>
            <person name="Klingelsmith K.B."/>
            <person name="Rusch D.B."/>
            <person name="Inskeep W.P."/>
        </authorList>
    </citation>
    <scope>NUCLEOTIDE SEQUENCE [LARGE SCALE GENOMIC DNA]</scope>
    <source>
        <strain evidence="1 2">WS</strain>
    </source>
</reference>
<sequence>MMALLQLINGFPQVSGQIEAKTFLLEFLKLFSQRSQFIKGLGLYSRKKCLQTSLYCITSNEQLVEDSPCIIWADPGFLLPFIYNVNVGNNIT</sequence>
<comment type="caution">
    <text evidence="1">The sequence shown here is derived from an EMBL/GenBank/DDBJ whole genome shotgun (WGS) entry which is preliminary data.</text>
</comment>
<dbReference type="EMBL" id="RCOR01000008">
    <property type="protein sequence ID" value="RSN70438.1"/>
    <property type="molecule type" value="Genomic_DNA"/>
</dbReference>
<organism evidence="1 2">
    <name type="scientific">Candidatus Korarchaeum cryptofilum</name>
    <dbReference type="NCBI Taxonomy" id="498846"/>
    <lineage>
        <taxon>Archaea</taxon>
        <taxon>Thermoproteota</taxon>
        <taxon>Candidatus Korarchaeia</taxon>
        <taxon>Candidatus Korarchaeales</taxon>
        <taxon>Candidatus Korarchaeaceae</taxon>
        <taxon>Candidatus Korarchaeum</taxon>
    </lineage>
</organism>
<proteinExistence type="predicted"/>
<protein>
    <submittedName>
        <fullName evidence="1">Uncharacterized protein</fullName>
    </submittedName>
</protein>
<dbReference type="RefSeq" id="WP_125740645.1">
    <property type="nucleotide sequence ID" value="NZ_RCOR01000008.1"/>
</dbReference>
<name>A0A429G9D1_9CREN</name>